<protein>
    <submittedName>
        <fullName evidence="2">Uncharacterized protein</fullName>
    </submittedName>
</protein>
<reference evidence="2 3" key="1">
    <citation type="submission" date="2016-10" db="EMBL/GenBank/DDBJ databases">
        <authorList>
            <person name="de Groot N.N."/>
        </authorList>
    </citation>
    <scope>NUCLEOTIDE SEQUENCE [LARGE SCALE GENOMIC DNA]</scope>
    <source>
        <strain evidence="2 3">DSM 15230</strain>
    </source>
</reference>
<dbReference type="OrthoDB" id="1634606at2"/>
<keyword evidence="3" id="KW-1185">Reference proteome</keyword>
<evidence type="ECO:0000313" key="2">
    <source>
        <dbReference type="EMBL" id="SDA49719.1"/>
    </source>
</evidence>
<organism evidence="2 3">
    <name type="scientific">Allisonella histaminiformans</name>
    <dbReference type="NCBI Taxonomy" id="209880"/>
    <lineage>
        <taxon>Bacteria</taxon>
        <taxon>Bacillati</taxon>
        <taxon>Bacillota</taxon>
        <taxon>Negativicutes</taxon>
        <taxon>Veillonellales</taxon>
        <taxon>Veillonellaceae</taxon>
        <taxon>Allisonella</taxon>
    </lineage>
</organism>
<dbReference type="EMBL" id="FMXA01000010">
    <property type="protein sequence ID" value="SDA49719.1"/>
    <property type="molecule type" value="Genomic_DNA"/>
</dbReference>
<dbReference type="STRING" id="209880.SAMN02910343_00896"/>
<sequence>MQKKIISMALSAALLLSGSAYADWISGNSASLTIPSGDSSIMMDLADTPILVTLKEQTPGKADVTFEPGTDAPFTLKDIPVQLFKGKAKTSPDSLNISIVPIINSGNGRTFYLIETGDADGCILVSYHNGTFTKAFEASSVPGNWKDANIAITAKKLVLDLIDSKGAVTEYQLAYDKKSNTFYPVPMQVEI</sequence>
<dbReference type="Proteomes" id="UP000199689">
    <property type="component" value="Unassembled WGS sequence"/>
</dbReference>
<dbReference type="RefSeq" id="WP_091364302.1">
    <property type="nucleotide sequence ID" value="NZ_FMXA01000010.1"/>
</dbReference>
<evidence type="ECO:0000313" key="3">
    <source>
        <dbReference type="Proteomes" id="UP000199689"/>
    </source>
</evidence>
<dbReference type="AlphaFoldDB" id="A0A1G5VV48"/>
<accession>A0A1G5VV48</accession>
<keyword evidence="1" id="KW-0732">Signal</keyword>
<proteinExistence type="predicted"/>
<evidence type="ECO:0000256" key="1">
    <source>
        <dbReference type="SAM" id="SignalP"/>
    </source>
</evidence>
<dbReference type="GeneID" id="87755923"/>
<feature type="chain" id="PRO_5011591228" evidence="1">
    <location>
        <begin position="23"/>
        <end position="191"/>
    </location>
</feature>
<feature type="signal peptide" evidence="1">
    <location>
        <begin position="1"/>
        <end position="22"/>
    </location>
</feature>
<name>A0A1G5VV48_9FIRM</name>
<gene>
    <name evidence="2" type="ORF">SAMN02910343_00896</name>
</gene>